<sequence>RLYARISETLFNGHQRIHHSSVYDSWKFFGDMTDENILKGFMKQIEIMNKGTESVINRSIKNR</sequence>
<dbReference type="GO" id="GO:0016301">
    <property type="term" value="F:kinase activity"/>
    <property type="evidence" value="ECO:0007669"/>
    <property type="project" value="UniProtKB-KW"/>
</dbReference>
<keyword evidence="1" id="KW-0808">Transferase</keyword>
<protein>
    <submittedName>
        <fullName evidence="1">2-phosphoglycerate kinase</fullName>
    </submittedName>
</protein>
<organism evidence="1">
    <name type="scientific">mine drainage metagenome</name>
    <dbReference type="NCBI Taxonomy" id="410659"/>
    <lineage>
        <taxon>unclassified sequences</taxon>
        <taxon>metagenomes</taxon>
        <taxon>ecological metagenomes</taxon>
    </lineage>
</organism>
<proteinExistence type="predicted"/>
<comment type="caution">
    <text evidence="1">The sequence shown here is derived from an EMBL/GenBank/DDBJ whole genome shotgun (WGS) entry which is preliminary data.</text>
</comment>
<dbReference type="EMBL" id="AUZX01002240">
    <property type="protein sequence ID" value="EQD77245.1"/>
    <property type="molecule type" value="Genomic_DNA"/>
</dbReference>
<gene>
    <name evidence="1" type="ORF">B1A_03051</name>
</gene>
<feature type="non-terminal residue" evidence="1">
    <location>
        <position position="1"/>
    </location>
</feature>
<reference evidence="1" key="1">
    <citation type="submission" date="2013-08" db="EMBL/GenBank/DDBJ databases">
        <authorList>
            <person name="Mendez C."/>
            <person name="Richter M."/>
            <person name="Ferrer M."/>
            <person name="Sanchez J."/>
        </authorList>
    </citation>
    <scope>NUCLEOTIDE SEQUENCE</scope>
</reference>
<accession>T1D4K7</accession>
<reference evidence="1" key="2">
    <citation type="journal article" date="2014" name="ISME J.">
        <title>Microbial stratification in low pH oxic and suboxic macroscopic growths along an acid mine drainage.</title>
        <authorList>
            <person name="Mendez-Garcia C."/>
            <person name="Mesa V."/>
            <person name="Sprenger R.R."/>
            <person name="Richter M."/>
            <person name="Diez M.S."/>
            <person name="Solano J."/>
            <person name="Bargiela R."/>
            <person name="Golyshina O.V."/>
            <person name="Manteca A."/>
            <person name="Ramos J.L."/>
            <person name="Gallego J.R."/>
            <person name="Llorente I."/>
            <person name="Martins Dos Santos V.A."/>
            <person name="Jensen O.N."/>
            <person name="Pelaez A.I."/>
            <person name="Sanchez J."/>
            <person name="Ferrer M."/>
        </authorList>
    </citation>
    <scope>NUCLEOTIDE SEQUENCE</scope>
</reference>
<dbReference type="AlphaFoldDB" id="T1D4K7"/>
<name>T1D4K7_9ZZZZ</name>
<keyword evidence="1" id="KW-0418">Kinase</keyword>
<evidence type="ECO:0000313" key="1">
    <source>
        <dbReference type="EMBL" id="EQD77245.1"/>
    </source>
</evidence>